<evidence type="ECO:0000256" key="2">
    <source>
        <dbReference type="ARBA" id="ARBA00023002"/>
    </source>
</evidence>
<dbReference type="GO" id="GO:0051287">
    <property type="term" value="F:NAD binding"/>
    <property type="evidence" value="ECO:0007669"/>
    <property type="project" value="InterPro"/>
</dbReference>
<name>A0A167GUG8_9GAMM</name>
<dbReference type="KEGG" id="dko:I596_1672"/>
<dbReference type="InterPro" id="IPR050223">
    <property type="entry name" value="D-isomer_2-hydroxyacid_DH"/>
</dbReference>
<dbReference type="EMBL" id="CP015249">
    <property type="protein sequence ID" value="ANB17696.1"/>
    <property type="molecule type" value="Genomic_DNA"/>
</dbReference>
<organism evidence="7 8">
    <name type="scientific">Dokdonella koreensis DS-123</name>
    <dbReference type="NCBI Taxonomy" id="1300342"/>
    <lineage>
        <taxon>Bacteria</taxon>
        <taxon>Pseudomonadati</taxon>
        <taxon>Pseudomonadota</taxon>
        <taxon>Gammaproteobacteria</taxon>
        <taxon>Lysobacterales</taxon>
        <taxon>Rhodanobacteraceae</taxon>
        <taxon>Dokdonella</taxon>
    </lineage>
</organism>
<dbReference type="Gene3D" id="3.40.50.720">
    <property type="entry name" value="NAD(P)-binding Rossmann-like Domain"/>
    <property type="match status" value="2"/>
</dbReference>
<sequence length="327" mass="34120">MNPRRPRIWVAQPLFAEALAPLAAHAELIVEPVEGVRSAADMAAGLREADAAIVTIGERVDAAAIAGAGRLKLVANVGVGYDNLDLAALHAAGIVATNTPDVLTETVADFAFALLLGAARRVTEAERWLREGHWQRWSFDRLLGTDAHGATLGILGMGRIGQAIARRALGFRMPVLYHNRQALAADLEQACGARWVDFETLLRESDHLVVALPYTPATRHRIDAAALARMKPTAFLVNIARGGVVDDAALAAALAGGRLAGAALDVFEGEPAVHPGLLAAGNVVLTPHIASASLATRRAMVAMAADNVLAALGHGPSAGHPPNAITL</sequence>
<evidence type="ECO:0000256" key="3">
    <source>
        <dbReference type="ARBA" id="ARBA00023027"/>
    </source>
</evidence>
<proteinExistence type="inferred from homology"/>
<dbReference type="InterPro" id="IPR029753">
    <property type="entry name" value="D-isomer_DH_CS"/>
</dbReference>
<accession>A0A167GUG8</accession>
<dbReference type="GO" id="GO:0030267">
    <property type="term" value="F:glyoxylate reductase (NADPH) activity"/>
    <property type="evidence" value="ECO:0007669"/>
    <property type="project" value="TreeGrafter"/>
</dbReference>
<keyword evidence="3" id="KW-0520">NAD</keyword>
<dbReference type="SUPFAM" id="SSF51735">
    <property type="entry name" value="NAD(P)-binding Rossmann-fold domains"/>
    <property type="match status" value="1"/>
</dbReference>
<dbReference type="CDD" id="cd05301">
    <property type="entry name" value="GDH"/>
    <property type="match status" value="1"/>
</dbReference>
<dbReference type="Pfam" id="PF02826">
    <property type="entry name" value="2-Hacid_dh_C"/>
    <property type="match status" value="1"/>
</dbReference>
<dbReference type="AlphaFoldDB" id="A0A167GUG8"/>
<dbReference type="InterPro" id="IPR006140">
    <property type="entry name" value="D-isomer_DH_NAD-bd"/>
</dbReference>
<dbReference type="InterPro" id="IPR029752">
    <property type="entry name" value="D-isomer_DH_CS1"/>
</dbReference>
<dbReference type="GO" id="GO:0005829">
    <property type="term" value="C:cytosol"/>
    <property type="evidence" value="ECO:0007669"/>
    <property type="project" value="TreeGrafter"/>
</dbReference>
<dbReference type="GO" id="GO:0016618">
    <property type="term" value="F:hydroxypyruvate reductase [NAD(P)H] activity"/>
    <property type="evidence" value="ECO:0007669"/>
    <property type="project" value="TreeGrafter"/>
</dbReference>
<keyword evidence="2 4" id="KW-0560">Oxidoreductase</keyword>
<evidence type="ECO:0000259" key="6">
    <source>
        <dbReference type="Pfam" id="PF02826"/>
    </source>
</evidence>
<dbReference type="InterPro" id="IPR006139">
    <property type="entry name" value="D-isomer_2_OHA_DH_cat_dom"/>
</dbReference>
<feature type="domain" description="D-isomer specific 2-hydroxyacid dehydrogenase NAD-binding" evidence="6">
    <location>
        <begin position="112"/>
        <end position="290"/>
    </location>
</feature>
<evidence type="ECO:0000313" key="8">
    <source>
        <dbReference type="Proteomes" id="UP000076830"/>
    </source>
</evidence>
<dbReference type="Proteomes" id="UP000076830">
    <property type="component" value="Chromosome"/>
</dbReference>
<reference evidence="7 8" key="1">
    <citation type="submission" date="2016-04" db="EMBL/GenBank/DDBJ databases">
        <title>Complete genome sequence of Dokdonella koreensis DS-123T.</title>
        <authorList>
            <person name="Kim J.F."/>
            <person name="Lee H."/>
            <person name="Kwak M.-J."/>
        </authorList>
    </citation>
    <scope>NUCLEOTIDE SEQUENCE [LARGE SCALE GENOMIC DNA]</scope>
    <source>
        <strain evidence="7 8">DS-123</strain>
    </source>
</reference>
<dbReference type="Pfam" id="PF00389">
    <property type="entry name" value="2-Hacid_dh"/>
    <property type="match status" value="1"/>
</dbReference>
<evidence type="ECO:0000256" key="4">
    <source>
        <dbReference type="RuleBase" id="RU003719"/>
    </source>
</evidence>
<dbReference type="PROSITE" id="PS00671">
    <property type="entry name" value="D_2_HYDROXYACID_DH_3"/>
    <property type="match status" value="1"/>
</dbReference>
<dbReference type="PANTHER" id="PTHR10996:SF283">
    <property type="entry name" value="GLYOXYLATE_HYDROXYPYRUVATE REDUCTASE B"/>
    <property type="match status" value="1"/>
</dbReference>
<protein>
    <submittedName>
        <fullName evidence="7">Lactate dehydrogenase-like oxidoreductase</fullName>
    </submittedName>
</protein>
<comment type="similarity">
    <text evidence="1 4">Belongs to the D-isomer specific 2-hydroxyacid dehydrogenase family.</text>
</comment>
<evidence type="ECO:0000259" key="5">
    <source>
        <dbReference type="Pfam" id="PF00389"/>
    </source>
</evidence>
<evidence type="ECO:0000256" key="1">
    <source>
        <dbReference type="ARBA" id="ARBA00005854"/>
    </source>
</evidence>
<feature type="domain" description="D-isomer specific 2-hydroxyacid dehydrogenase catalytic" evidence="5">
    <location>
        <begin position="13"/>
        <end position="317"/>
    </location>
</feature>
<gene>
    <name evidence="7" type="ORF">I596_1672</name>
</gene>
<dbReference type="OrthoDB" id="9805416at2"/>
<dbReference type="PROSITE" id="PS00065">
    <property type="entry name" value="D_2_HYDROXYACID_DH_1"/>
    <property type="match status" value="1"/>
</dbReference>
<dbReference type="RefSeq" id="WP_067646076.1">
    <property type="nucleotide sequence ID" value="NZ_CP015249.1"/>
</dbReference>
<dbReference type="SUPFAM" id="SSF52283">
    <property type="entry name" value="Formate/glycerate dehydrogenase catalytic domain-like"/>
    <property type="match status" value="1"/>
</dbReference>
<keyword evidence="8" id="KW-1185">Reference proteome</keyword>
<evidence type="ECO:0000313" key="7">
    <source>
        <dbReference type="EMBL" id="ANB17696.1"/>
    </source>
</evidence>
<dbReference type="PANTHER" id="PTHR10996">
    <property type="entry name" value="2-HYDROXYACID DEHYDROGENASE-RELATED"/>
    <property type="match status" value="1"/>
</dbReference>
<dbReference type="InterPro" id="IPR036291">
    <property type="entry name" value="NAD(P)-bd_dom_sf"/>
</dbReference>
<dbReference type="FunFam" id="3.40.50.720:FF:000203">
    <property type="entry name" value="D-3-phosphoglycerate dehydrogenase (SerA)"/>
    <property type="match status" value="1"/>
</dbReference>
<dbReference type="PATRIC" id="fig|1300342.3.peg.1631"/>
<dbReference type="STRING" id="1300342.I596_1672"/>